<evidence type="ECO:0000256" key="1">
    <source>
        <dbReference type="SAM" id="MobiDB-lite"/>
    </source>
</evidence>
<dbReference type="EMBL" id="QDDR01000006">
    <property type="protein sequence ID" value="PVE47233.1"/>
    <property type="molecule type" value="Genomic_DNA"/>
</dbReference>
<gene>
    <name evidence="2" type="ORF">DDE23_13415</name>
</gene>
<evidence type="ECO:0000313" key="3">
    <source>
        <dbReference type="Proteomes" id="UP000244810"/>
    </source>
</evidence>
<keyword evidence="3" id="KW-1185">Reference proteome</keyword>
<dbReference type="AlphaFoldDB" id="A0A2T7UR79"/>
<sequence length="154" mass="16229">MTKFSFANLLGGGQRSRAAAEDDEQDKAEDQEEGAEADTDEDQAEDEDQDQAEDEKPDEARRIVLAERTRVATILSAATPATVAQAAYFATQTDMTPAQARKALAVAPKASGGLSAAMRGRGSAPLAPAAGNKSASILPPELQAAQARRMNKDR</sequence>
<comment type="caution">
    <text evidence="2">The sequence shown here is derived from an EMBL/GenBank/DDBJ whole genome shotgun (WGS) entry which is preliminary data.</text>
</comment>
<reference evidence="2 3" key="1">
    <citation type="journal article" date="2011" name="Syst. Appl. Microbiol.">
        <title>Defluviimonas denitrificans gen. nov., sp. nov., and Pararhodobacter aggregans gen. nov., sp. nov., non-phototrophic Rhodobacteraceae from the biofilter of a marine aquaculture.</title>
        <authorList>
            <person name="Foesel B.U."/>
            <person name="Drake H.L."/>
            <person name="Schramm A."/>
        </authorList>
    </citation>
    <scope>NUCLEOTIDE SEQUENCE [LARGE SCALE GENOMIC DNA]</scope>
    <source>
        <strain evidence="2 3">D1-19</strain>
    </source>
</reference>
<dbReference type="Proteomes" id="UP000244810">
    <property type="component" value="Unassembled WGS sequence"/>
</dbReference>
<dbReference type="OrthoDB" id="10002120at2"/>
<accession>A0A2T7UR79</accession>
<feature type="compositionally biased region" description="Acidic residues" evidence="1">
    <location>
        <begin position="21"/>
        <end position="57"/>
    </location>
</feature>
<organism evidence="2 3">
    <name type="scientific">Pararhodobacter aggregans</name>
    <dbReference type="NCBI Taxonomy" id="404875"/>
    <lineage>
        <taxon>Bacteria</taxon>
        <taxon>Pseudomonadati</taxon>
        <taxon>Pseudomonadota</taxon>
        <taxon>Alphaproteobacteria</taxon>
        <taxon>Rhodobacterales</taxon>
        <taxon>Paracoccaceae</taxon>
        <taxon>Pararhodobacter</taxon>
    </lineage>
</organism>
<protein>
    <submittedName>
        <fullName evidence="2">Uncharacterized protein</fullName>
    </submittedName>
</protein>
<feature type="region of interest" description="Disordered" evidence="1">
    <location>
        <begin position="1"/>
        <end position="63"/>
    </location>
</feature>
<feature type="region of interest" description="Disordered" evidence="1">
    <location>
        <begin position="114"/>
        <end position="154"/>
    </location>
</feature>
<evidence type="ECO:0000313" key="2">
    <source>
        <dbReference type="EMBL" id="PVE47233.1"/>
    </source>
</evidence>
<dbReference type="RefSeq" id="WP_107752245.1">
    <property type="nucleotide sequence ID" value="NZ_QBKF01000006.1"/>
</dbReference>
<name>A0A2T7UR79_9RHOB</name>
<proteinExistence type="predicted"/>